<name>A0A379JZG5_ECTOL</name>
<dbReference type="Proteomes" id="UP000254084">
    <property type="component" value="Unassembled WGS sequence"/>
</dbReference>
<protein>
    <submittedName>
        <fullName evidence="3">ParB-like protein</fullName>
    </submittedName>
</protein>
<evidence type="ECO:0000313" key="3">
    <source>
        <dbReference type="EMBL" id="SUD57905.1"/>
    </source>
</evidence>
<dbReference type="InterPro" id="IPR003115">
    <property type="entry name" value="ParB_N"/>
</dbReference>
<dbReference type="AlphaFoldDB" id="A0A379JZG5"/>
<dbReference type="Gene3D" id="3.90.1530.10">
    <property type="entry name" value="Conserved hypothetical protein from pyrococcus furiosus pfu- 392566-001, ParB domain"/>
    <property type="match status" value="1"/>
</dbReference>
<evidence type="ECO:0000313" key="4">
    <source>
        <dbReference type="Proteomes" id="UP000254084"/>
    </source>
</evidence>
<reference evidence="3 4" key="1">
    <citation type="submission" date="2018-06" db="EMBL/GenBank/DDBJ databases">
        <authorList>
            <consortium name="Pathogen Informatics"/>
            <person name="Doyle S."/>
        </authorList>
    </citation>
    <scope>NUCLEOTIDE SEQUENCE [LARGE SCALE GENOMIC DNA]</scope>
    <source>
        <strain evidence="3 4">NCTC10860</strain>
    </source>
</reference>
<organism evidence="3 4">
    <name type="scientific">Ectopseudomonas oleovorans</name>
    <name type="common">Pseudomonas oleovorans</name>
    <dbReference type="NCBI Taxonomy" id="301"/>
    <lineage>
        <taxon>Bacteria</taxon>
        <taxon>Pseudomonadati</taxon>
        <taxon>Pseudomonadota</taxon>
        <taxon>Gammaproteobacteria</taxon>
        <taxon>Pseudomonadales</taxon>
        <taxon>Pseudomonadaceae</taxon>
        <taxon>Ectopseudomonas</taxon>
    </lineage>
</organism>
<dbReference type="SUPFAM" id="SSF110849">
    <property type="entry name" value="ParB/Sulfiredoxin"/>
    <property type="match status" value="1"/>
</dbReference>
<feature type="region of interest" description="Disordered" evidence="1">
    <location>
        <begin position="1"/>
        <end position="26"/>
    </location>
</feature>
<dbReference type="InterPro" id="IPR036086">
    <property type="entry name" value="ParB/Sulfiredoxin_sf"/>
</dbReference>
<dbReference type="GO" id="GO:0007059">
    <property type="term" value="P:chromosome segregation"/>
    <property type="evidence" value="ECO:0007669"/>
    <property type="project" value="TreeGrafter"/>
</dbReference>
<evidence type="ECO:0000256" key="1">
    <source>
        <dbReference type="SAM" id="MobiDB-lite"/>
    </source>
</evidence>
<dbReference type="InterPro" id="IPR050336">
    <property type="entry name" value="Chromosome_partition/occlusion"/>
</dbReference>
<dbReference type="SMART" id="SM00470">
    <property type="entry name" value="ParB"/>
    <property type="match status" value="1"/>
</dbReference>
<feature type="compositionally biased region" description="Polar residues" evidence="1">
    <location>
        <begin position="1"/>
        <end position="13"/>
    </location>
</feature>
<dbReference type="PANTHER" id="PTHR33375">
    <property type="entry name" value="CHROMOSOME-PARTITIONING PROTEIN PARB-RELATED"/>
    <property type="match status" value="1"/>
</dbReference>
<dbReference type="GO" id="GO:0005694">
    <property type="term" value="C:chromosome"/>
    <property type="evidence" value="ECO:0007669"/>
    <property type="project" value="TreeGrafter"/>
</dbReference>
<evidence type="ECO:0000259" key="2">
    <source>
        <dbReference type="SMART" id="SM00470"/>
    </source>
</evidence>
<accession>A0A379JZG5</accession>
<dbReference type="Pfam" id="PF02195">
    <property type="entry name" value="ParB_N"/>
    <property type="match status" value="1"/>
</dbReference>
<dbReference type="RefSeq" id="WP_084341302.1">
    <property type="nucleotide sequence ID" value="NZ_UGUW01000001.1"/>
</dbReference>
<gene>
    <name evidence="3" type="primary">parB_3</name>
    <name evidence="3" type="ORF">NCTC10860_00108</name>
</gene>
<dbReference type="PANTHER" id="PTHR33375:SF1">
    <property type="entry name" value="CHROMOSOME-PARTITIONING PROTEIN PARB-RELATED"/>
    <property type="match status" value="1"/>
</dbReference>
<feature type="domain" description="ParB-like N-terminal" evidence="2">
    <location>
        <begin position="5"/>
        <end position="94"/>
    </location>
</feature>
<proteinExistence type="predicted"/>
<dbReference type="GO" id="GO:0045881">
    <property type="term" value="P:positive regulation of sporulation resulting in formation of a cellular spore"/>
    <property type="evidence" value="ECO:0007669"/>
    <property type="project" value="TreeGrafter"/>
</dbReference>
<sequence>MSSPTVTQTSKLVRNSRRHAQPSQAQVDTMAESISALGMIVKPLEVRRVGDGYEIIDGEVRWLAAKQLSIDIVPILVIPIGEHESAAASLILNMDRESIAPEEVLSSLERLYSEFGADAAETIKEKLSELQNAAESNPELRGRINALLASCNIDSQV</sequence>
<dbReference type="EMBL" id="UGUW01000001">
    <property type="protein sequence ID" value="SUD57905.1"/>
    <property type="molecule type" value="Genomic_DNA"/>
</dbReference>